<evidence type="ECO:0000256" key="18">
    <source>
        <dbReference type="SAM" id="SignalP"/>
    </source>
</evidence>
<keyword evidence="8 17" id="KW-1133">Transmembrane helix</keyword>
<dbReference type="FunFam" id="3.40.50.2300:FF:000152">
    <property type="entry name" value="G protein-coupled receptor class C group 6 member A"/>
    <property type="match status" value="1"/>
</dbReference>
<keyword evidence="6" id="KW-0552">Olfaction</keyword>
<comment type="similarity">
    <text evidence="2">Belongs to the G-protein coupled receptor 3 family.</text>
</comment>
<keyword evidence="6" id="KW-0716">Sensory transduction</keyword>
<dbReference type="PANTHER" id="PTHR24061:SF5">
    <property type="entry name" value="G-PROTEIN COUPLED RECEPTOR FAMILY C GROUP 6 MEMBER A"/>
    <property type="match status" value="1"/>
</dbReference>
<dbReference type="InterPro" id="IPR028082">
    <property type="entry name" value="Peripla_BP_I"/>
</dbReference>
<dbReference type="Proteomes" id="UP000677803">
    <property type="component" value="Unassembled WGS sequence"/>
</dbReference>
<feature type="compositionally biased region" description="Basic residues" evidence="16">
    <location>
        <begin position="887"/>
        <end position="896"/>
    </location>
</feature>
<keyword evidence="12" id="KW-0675">Receptor</keyword>
<feature type="domain" description="G-protein coupled receptors family 3 profile" evidence="19">
    <location>
        <begin position="529"/>
        <end position="791"/>
    </location>
</feature>
<evidence type="ECO:0000256" key="13">
    <source>
        <dbReference type="ARBA" id="ARBA00023180"/>
    </source>
</evidence>
<gene>
    <name evidence="20" type="ORF">MMEN_LOCUS11821</name>
</gene>
<feature type="transmembrane region" description="Helical" evidence="17">
    <location>
        <begin position="746"/>
        <end position="769"/>
    </location>
</feature>
<dbReference type="FunFam" id="2.10.50.30:FF:000004">
    <property type="entry name" value="Taste receptor type 1 member 3-like protein"/>
    <property type="match status" value="1"/>
</dbReference>
<evidence type="ECO:0000256" key="10">
    <source>
        <dbReference type="ARBA" id="ARBA00023136"/>
    </source>
</evidence>
<dbReference type="PROSITE" id="PS00980">
    <property type="entry name" value="G_PROTEIN_RECEP_F3_2"/>
    <property type="match status" value="1"/>
</dbReference>
<keyword evidence="10 17" id="KW-0472">Membrane</keyword>
<keyword evidence="9" id="KW-0297">G-protein coupled receptor</keyword>
<evidence type="ECO:0000259" key="19">
    <source>
        <dbReference type="PROSITE" id="PS50259"/>
    </source>
</evidence>
<feature type="transmembrane region" description="Helical" evidence="17">
    <location>
        <begin position="717"/>
        <end position="734"/>
    </location>
</feature>
<evidence type="ECO:0000256" key="11">
    <source>
        <dbReference type="ARBA" id="ARBA00023157"/>
    </source>
</evidence>
<accession>A0A8S4B7X5</accession>
<protein>
    <recommendedName>
        <fullName evidence="15">G-protein coupled receptor family C group 6 member A</fullName>
    </recommendedName>
</protein>
<feature type="region of interest" description="Disordered" evidence="16">
    <location>
        <begin position="814"/>
        <end position="841"/>
    </location>
</feature>
<dbReference type="OrthoDB" id="425344at2759"/>
<feature type="compositionally biased region" description="Polar residues" evidence="16">
    <location>
        <begin position="819"/>
        <end position="841"/>
    </location>
</feature>
<dbReference type="AlphaFoldDB" id="A0A8S4B7X5"/>
<evidence type="ECO:0000256" key="12">
    <source>
        <dbReference type="ARBA" id="ARBA00023170"/>
    </source>
</evidence>
<feature type="transmembrane region" description="Helical" evidence="17">
    <location>
        <begin position="567"/>
        <end position="587"/>
    </location>
</feature>
<evidence type="ECO:0000256" key="7">
    <source>
        <dbReference type="ARBA" id="ARBA00022729"/>
    </source>
</evidence>
<evidence type="ECO:0000313" key="20">
    <source>
        <dbReference type="EMBL" id="CAG5928157.1"/>
    </source>
</evidence>
<feature type="signal peptide" evidence="18">
    <location>
        <begin position="1"/>
        <end position="26"/>
    </location>
</feature>
<evidence type="ECO:0000256" key="5">
    <source>
        <dbReference type="ARBA" id="ARBA00022692"/>
    </source>
</evidence>
<evidence type="ECO:0000313" key="21">
    <source>
        <dbReference type="Proteomes" id="UP000677803"/>
    </source>
</evidence>
<dbReference type="GO" id="GO:0004930">
    <property type="term" value="F:G protein-coupled receptor activity"/>
    <property type="evidence" value="ECO:0007669"/>
    <property type="project" value="UniProtKB-KW"/>
</dbReference>
<evidence type="ECO:0000256" key="1">
    <source>
        <dbReference type="ARBA" id="ARBA00004651"/>
    </source>
</evidence>
<dbReference type="InterPro" id="IPR000337">
    <property type="entry name" value="GPCR_3"/>
</dbReference>
<evidence type="ECO:0000256" key="16">
    <source>
        <dbReference type="SAM" id="MobiDB-lite"/>
    </source>
</evidence>
<keyword evidence="7 18" id="KW-0732">Signal</keyword>
<keyword evidence="21" id="KW-1185">Reference proteome</keyword>
<keyword evidence="13" id="KW-0325">Glycoprotein</keyword>
<dbReference type="InterPro" id="IPR017979">
    <property type="entry name" value="GPCR_3_CS"/>
</dbReference>
<feature type="transmembrane region" description="Helical" evidence="17">
    <location>
        <begin position="641"/>
        <end position="660"/>
    </location>
</feature>
<comment type="subunit">
    <text evidence="3">Homodimer; disulfide-linked.</text>
</comment>
<proteinExistence type="inferred from homology"/>
<name>A0A8S4B7X5_9TELE</name>
<feature type="transmembrane region" description="Helical" evidence="17">
    <location>
        <begin position="684"/>
        <end position="705"/>
    </location>
</feature>
<feature type="region of interest" description="Disordered" evidence="16">
    <location>
        <begin position="870"/>
        <end position="924"/>
    </location>
</feature>
<dbReference type="InterPro" id="IPR000068">
    <property type="entry name" value="GPCR_3_Ca_sens_rcpt-rel"/>
</dbReference>
<dbReference type="PROSITE" id="PS50259">
    <property type="entry name" value="G_PROTEIN_RECEP_F3_4"/>
    <property type="match status" value="1"/>
</dbReference>
<dbReference type="InterPro" id="IPR001828">
    <property type="entry name" value="ANF_lig-bd_rcpt"/>
</dbReference>
<feature type="transmembrane region" description="Helical" evidence="17">
    <location>
        <begin position="599"/>
        <end position="621"/>
    </location>
</feature>
<dbReference type="InterPro" id="IPR017978">
    <property type="entry name" value="GPCR_3_C"/>
</dbReference>
<organism evidence="20 21">
    <name type="scientific">Menidia menidia</name>
    <name type="common">Atlantic silverside</name>
    <dbReference type="NCBI Taxonomy" id="238744"/>
    <lineage>
        <taxon>Eukaryota</taxon>
        <taxon>Metazoa</taxon>
        <taxon>Chordata</taxon>
        <taxon>Craniata</taxon>
        <taxon>Vertebrata</taxon>
        <taxon>Euteleostomi</taxon>
        <taxon>Actinopterygii</taxon>
        <taxon>Neopterygii</taxon>
        <taxon>Teleostei</taxon>
        <taxon>Neoteleostei</taxon>
        <taxon>Acanthomorphata</taxon>
        <taxon>Ovalentaria</taxon>
        <taxon>Atherinomorphae</taxon>
        <taxon>Atheriniformes</taxon>
        <taxon>Atherinopsidae</taxon>
        <taxon>Menidiinae</taxon>
        <taxon>Menidia</taxon>
    </lineage>
</organism>
<dbReference type="GO" id="GO:0007608">
    <property type="term" value="P:sensory perception of smell"/>
    <property type="evidence" value="ECO:0007669"/>
    <property type="project" value="UniProtKB-KW"/>
</dbReference>
<comment type="caution">
    <text evidence="20">The sequence shown here is derived from an EMBL/GenBank/DDBJ whole genome shotgun (WGS) entry which is preliminary data.</text>
</comment>
<dbReference type="Pfam" id="PF00003">
    <property type="entry name" value="7tm_3"/>
    <property type="match status" value="1"/>
</dbReference>
<evidence type="ECO:0000256" key="17">
    <source>
        <dbReference type="SAM" id="Phobius"/>
    </source>
</evidence>
<evidence type="ECO:0000256" key="8">
    <source>
        <dbReference type="ARBA" id="ARBA00022989"/>
    </source>
</evidence>
<feature type="transmembrane region" description="Helical" evidence="17">
    <location>
        <begin position="528"/>
        <end position="555"/>
    </location>
</feature>
<dbReference type="SUPFAM" id="SSF53822">
    <property type="entry name" value="Periplasmic binding protein-like I"/>
    <property type="match status" value="1"/>
</dbReference>
<dbReference type="Gene3D" id="2.10.50.30">
    <property type="entry name" value="GPCR, family 3, nine cysteines domain"/>
    <property type="match status" value="1"/>
</dbReference>
<keyword evidence="11" id="KW-1015">Disulfide bond</keyword>
<dbReference type="Gene3D" id="3.40.50.2300">
    <property type="match status" value="2"/>
</dbReference>
<comment type="subcellular location">
    <subcellularLocation>
        <location evidence="1">Cell membrane</location>
        <topology evidence="1">Multi-pass membrane protein</topology>
    </subcellularLocation>
</comment>
<dbReference type="InterPro" id="IPR038550">
    <property type="entry name" value="GPCR_3_9-Cys_sf"/>
</dbReference>
<evidence type="ECO:0000256" key="2">
    <source>
        <dbReference type="ARBA" id="ARBA00007242"/>
    </source>
</evidence>
<dbReference type="Pfam" id="PF01094">
    <property type="entry name" value="ANF_receptor"/>
    <property type="match status" value="1"/>
</dbReference>
<dbReference type="PROSITE" id="PS00981">
    <property type="entry name" value="G_PROTEIN_RECEP_F3_3"/>
    <property type="match status" value="1"/>
</dbReference>
<evidence type="ECO:0000256" key="9">
    <source>
        <dbReference type="ARBA" id="ARBA00023040"/>
    </source>
</evidence>
<dbReference type="EMBL" id="CAJRST010012224">
    <property type="protein sequence ID" value="CAG5928157.1"/>
    <property type="molecule type" value="Genomic_DNA"/>
</dbReference>
<feature type="chain" id="PRO_5035770432" description="G-protein coupled receptor family C group 6 member A" evidence="18">
    <location>
        <begin position="27"/>
        <end position="924"/>
    </location>
</feature>
<evidence type="ECO:0000256" key="6">
    <source>
        <dbReference type="ARBA" id="ARBA00022725"/>
    </source>
</evidence>
<dbReference type="Pfam" id="PF07562">
    <property type="entry name" value="NCD3G"/>
    <property type="match status" value="1"/>
</dbReference>
<evidence type="ECO:0000256" key="15">
    <source>
        <dbReference type="ARBA" id="ARBA00039774"/>
    </source>
</evidence>
<dbReference type="PRINTS" id="PR00248">
    <property type="entry name" value="GPCRMGR"/>
</dbReference>
<evidence type="ECO:0000256" key="4">
    <source>
        <dbReference type="ARBA" id="ARBA00022475"/>
    </source>
</evidence>
<dbReference type="InterPro" id="IPR011500">
    <property type="entry name" value="GPCR_3_9-Cys_dom"/>
</dbReference>
<keyword evidence="5 17" id="KW-0812">Transmembrane</keyword>
<reference evidence="20" key="1">
    <citation type="submission" date="2021-05" db="EMBL/GenBank/DDBJ databases">
        <authorList>
            <person name="Tigano A."/>
        </authorList>
    </citation>
    <scope>NUCLEOTIDE SEQUENCE</scope>
</reference>
<dbReference type="PANTHER" id="PTHR24061">
    <property type="entry name" value="CALCIUM-SENSING RECEPTOR-RELATED"/>
    <property type="match status" value="1"/>
</dbReference>
<sequence length="924" mass="104805">MKKMKPFLTFFLFFSVLLRHFFFVQCMREAKASGDIIIGGLFPIHEGVGRKSVNDPWTCNRLSVGRLAQSLVLVHAVEEINKNRVLGNITLGYHIVDSCGDVTTALKNTQSFMKANKISIAVTRQLNLENIPQISYGATSGLLSDKTRFPSFMRTVPEDDHQAKAIVKILKDHNWTWVGVVTTDGEYGRYALERLRYHATKDNICFAYTAILPEFFANERLEESINSTIKSIVEHRNVKVIISFAKVNHMMYVFNGVLEDPRGREKVWLASDNWSQSTNALNTKTWNLSYVGTVFGITLKSGNTFKFVQFLHSLRNETHKNNPFLEEFLKDDKEKGIGELINMTYPYSVFSIELAVTAIAQAVKDLCIRQKCNISTLQPKEFRKALRNATFTMDGKTYEFDDNGDVNSGYDVILWKETSPSVIDMNNFVGHYDIEKSELKFSRKQDLYNLTQVIISKCSNSCQPGQIKKSADGQPSCCYQCESCPTNYFSNITDSTECYQCDSNFSYSKAGASRCKDKEVQYFKYGDVYHIVLLVFTGLGALLTLVVGIIFVANWRTPVVRSSVGPVSILLLTSLFFTFGSVVLFGGEPNPLQCQARHVLFGLSFTLSVSCILVRSFKIVLAMEFNPDTKHILKKLYKPYLIIPACMAGQVIICTLWLIYEPPKEEWKAIEMNRLHYCHEKSKLAFGLLLGYIGFLALICLVVAFKGRKLPECYNEAKFITFSMLIYFIAWIIFGPVYVKLSDKNMFLPAVEMVVILISAYGILFCQFFTKCYIILFKREANTEKAFRKEIRNYSEKDRGGIKNFAFSMDSLSKKEPSDSLSDQKSSVHPTMSMLSSHSLSNPKSNLLCPCGWPLIETNQAYDGPIAVTPHPSHPRPNHLLIGPRRAPSRRHGRERKQKESTRRVVFQGNDESAILTGDERLVP</sequence>
<keyword evidence="14" id="KW-0807">Transducer</keyword>
<feature type="non-terminal residue" evidence="20">
    <location>
        <position position="924"/>
    </location>
</feature>
<evidence type="ECO:0000256" key="3">
    <source>
        <dbReference type="ARBA" id="ARBA00011748"/>
    </source>
</evidence>
<keyword evidence="4" id="KW-1003">Cell membrane</keyword>
<dbReference type="GO" id="GO:0005886">
    <property type="term" value="C:plasma membrane"/>
    <property type="evidence" value="ECO:0007669"/>
    <property type="project" value="UniProtKB-SubCell"/>
</dbReference>
<evidence type="ECO:0000256" key="14">
    <source>
        <dbReference type="ARBA" id="ARBA00023224"/>
    </source>
</evidence>